<evidence type="ECO:0000259" key="1">
    <source>
        <dbReference type="Pfam" id="PF01266"/>
    </source>
</evidence>
<evidence type="ECO:0000313" key="2">
    <source>
        <dbReference type="EMBL" id="KAK5045700.1"/>
    </source>
</evidence>
<reference evidence="2 3" key="1">
    <citation type="submission" date="2023-08" db="EMBL/GenBank/DDBJ databases">
        <title>Black Yeasts Isolated from many extreme environments.</title>
        <authorList>
            <person name="Coleine C."/>
            <person name="Stajich J.E."/>
            <person name="Selbmann L."/>
        </authorList>
    </citation>
    <scope>NUCLEOTIDE SEQUENCE [LARGE SCALE GENOMIC DNA]</scope>
    <source>
        <strain evidence="2 3">CCFEE 5792</strain>
    </source>
</reference>
<organism evidence="2 3">
    <name type="scientific">Exophiala bonariae</name>
    <dbReference type="NCBI Taxonomy" id="1690606"/>
    <lineage>
        <taxon>Eukaryota</taxon>
        <taxon>Fungi</taxon>
        <taxon>Dikarya</taxon>
        <taxon>Ascomycota</taxon>
        <taxon>Pezizomycotina</taxon>
        <taxon>Eurotiomycetes</taxon>
        <taxon>Chaetothyriomycetidae</taxon>
        <taxon>Chaetothyriales</taxon>
        <taxon>Herpotrichiellaceae</taxon>
        <taxon>Exophiala</taxon>
    </lineage>
</organism>
<dbReference type="GO" id="GO:0005737">
    <property type="term" value="C:cytoplasm"/>
    <property type="evidence" value="ECO:0007669"/>
    <property type="project" value="TreeGrafter"/>
</dbReference>
<name>A0AAV9MVZ2_9EURO</name>
<dbReference type="SUPFAM" id="SSF51905">
    <property type="entry name" value="FAD/NAD(P)-binding domain"/>
    <property type="match status" value="1"/>
</dbReference>
<evidence type="ECO:0000313" key="3">
    <source>
        <dbReference type="Proteomes" id="UP001358417"/>
    </source>
</evidence>
<dbReference type="AlphaFoldDB" id="A0AAV9MVZ2"/>
<dbReference type="Pfam" id="PF01266">
    <property type="entry name" value="DAO"/>
    <property type="match status" value="1"/>
</dbReference>
<dbReference type="Gene3D" id="3.50.50.60">
    <property type="entry name" value="FAD/NAD(P)-binding domain"/>
    <property type="match status" value="1"/>
</dbReference>
<dbReference type="InterPro" id="IPR006076">
    <property type="entry name" value="FAD-dep_OxRdtase"/>
</dbReference>
<keyword evidence="3" id="KW-1185">Reference proteome</keyword>
<sequence>MASSSRNRYLPVKNGLKSFWLKQPHELSDHRSTSTIPEQSDIIIIGAGYAGVATAYHLLKEGTGAAAGLNITILEARGASSGATGRNGGHLRPDLYGHIPKYIDRAGVRAGAEVAEFEIENMWAIKKAIEDEKIDCDFTLVRCVDVYCNTKDATNAKASYDKLVALELDYMKDMFFTADPKEAEAYSGVKGALVAVSFTAGTMFPYKFILGLLKILLATGKVNLQTHTPVLSVERDEKRGYAVSTERGTVYAKQVVHASNGYVAGLLPEYERNIIPCKGICTHIEMPEQNRGTAPLFTNSYSLANDDNTSSYLIPRLDGSIIVGGSRQKFRPFKEQWYHNVDDSILIDASKDHYEEYMQRTYRGWEKTDAKVSSIWTGVMGYSFDSNPHIGSVPSKPGQFILAGFNGHGMPVIWLGAKGLAKMILADQRGEKLPFSETGIPRLFQTSQLRIDRAQANKEEDGDILGTGQIFLPKLPIHETHTWKSRL</sequence>
<dbReference type="PANTHER" id="PTHR13847">
    <property type="entry name" value="SARCOSINE DEHYDROGENASE-RELATED"/>
    <property type="match status" value="1"/>
</dbReference>
<dbReference type="Gene3D" id="3.30.9.10">
    <property type="entry name" value="D-Amino Acid Oxidase, subunit A, domain 2"/>
    <property type="match status" value="1"/>
</dbReference>
<gene>
    <name evidence="2" type="ORF">LTR84_009069</name>
</gene>
<accession>A0AAV9MVZ2</accession>
<dbReference type="GeneID" id="89977230"/>
<dbReference type="Proteomes" id="UP001358417">
    <property type="component" value="Unassembled WGS sequence"/>
</dbReference>
<proteinExistence type="predicted"/>
<dbReference type="InterPro" id="IPR036188">
    <property type="entry name" value="FAD/NAD-bd_sf"/>
</dbReference>
<comment type="caution">
    <text evidence="2">The sequence shown here is derived from an EMBL/GenBank/DDBJ whole genome shotgun (WGS) entry which is preliminary data.</text>
</comment>
<dbReference type="PANTHER" id="PTHR13847:SF279">
    <property type="entry name" value="FAD DEPENDENT OXIDOREDUCTASE DOMAIN-CONTAINING PROTEIN-RELATED"/>
    <property type="match status" value="1"/>
</dbReference>
<dbReference type="RefSeq" id="XP_064701318.1">
    <property type="nucleotide sequence ID" value="XM_064852611.1"/>
</dbReference>
<feature type="domain" description="FAD dependent oxidoreductase" evidence="1">
    <location>
        <begin position="41"/>
        <end position="422"/>
    </location>
</feature>
<protein>
    <recommendedName>
        <fullName evidence="1">FAD dependent oxidoreductase domain-containing protein</fullName>
    </recommendedName>
</protein>
<dbReference type="EMBL" id="JAVRRD010000035">
    <property type="protein sequence ID" value="KAK5045700.1"/>
    <property type="molecule type" value="Genomic_DNA"/>
</dbReference>